<dbReference type="SUPFAM" id="SSF52047">
    <property type="entry name" value="RNI-like"/>
    <property type="match status" value="1"/>
</dbReference>
<protein>
    <recommendedName>
        <fullName evidence="3">F-box domain-containing protein</fullName>
    </recommendedName>
</protein>
<organism evidence="1 2">
    <name type="scientific">Tieghemostelium lacteum</name>
    <name type="common">Slime mold</name>
    <name type="synonym">Dictyostelium lacteum</name>
    <dbReference type="NCBI Taxonomy" id="361077"/>
    <lineage>
        <taxon>Eukaryota</taxon>
        <taxon>Amoebozoa</taxon>
        <taxon>Evosea</taxon>
        <taxon>Eumycetozoa</taxon>
        <taxon>Dictyostelia</taxon>
        <taxon>Dictyosteliales</taxon>
        <taxon>Raperosteliaceae</taxon>
        <taxon>Tieghemostelium</taxon>
    </lineage>
</organism>
<proteinExistence type="predicted"/>
<sequence>MIHLPNYVIFNILIYILDNDYLTFKYKLSLGLISKSIFKFVSENINIRTSQLIQREFRVHLDNQYCILKSIKKLTINLYQQPLDIEYIEYLGQNIEELIAWYSSEYKYSSKPTLPLNYNTFPKLKSLKILMKKDKIDDLDLQLADYCPKVVNLDIVIQCKSKNLTAIALEYLKKLLNRINSSVQYLSLSIVDRSHTKIVIEKLGTLVDYLMDYKPNQLKSINFDCVDPIMYKKILSCQIESLLNLFCNQSILIDSALDIVELCNHLEILTLCNVKSQQVDRIFQLINLKPSIYSLTIINYIVDLDTREDYQVPPPTWYLRKLSILGLTGLETKLLKSNTLPDTIHSIRKLSMITKWELLEFLPSILLYLRSNTQLESLKLKIHITASELVLSEQLSLELSKHPSLLKLSLILNSRDYRGSTRICKYLHTSKTLQYIKLDLSNYFVIFDKPKIATPFYIYKNDISIHHYFRDFNIEMESIDTSWYNYLKKLLKFK</sequence>
<dbReference type="EMBL" id="LODT01000028">
    <property type="protein sequence ID" value="KYQ93002.1"/>
    <property type="molecule type" value="Genomic_DNA"/>
</dbReference>
<dbReference type="InParanoid" id="A0A151ZG99"/>
<dbReference type="Proteomes" id="UP000076078">
    <property type="component" value="Unassembled WGS sequence"/>
</dbReference>
<evidence type="ECO:0000313" key="2">
    <source>
        <dbReference type="Proteomes" id="UP000076078"/>
    </source>
</evidence>
<keyword evidence="2" id="KW-1185">Reference proteome</keyword>
<accession>A0A151ZG99</accession>
<dbReference type="OrthoDB" id="18482at2759"/>
<name>A0A151ZG99_TIELA</name>
<reference evidence="1 2" key="1">
    <citation type="submission" date="2015-12" db="EMBL/GenBank/DDBJ databases">
        <title>Dictyostelia acquired genes for synthesis and detection of signals that induce cell-type specialization by lateral gene transfer from prokaryotes.</title>
        <authorList>
            <person name="Gloeckner G."/>
            <person name="Schaap P."/>
        </authorList>
    </citation>
    <scope>NUCLEOTIDE SEQUENCE [LARGE SCALE GENOMIC DNA]</scope>
    <source>
        <strain evidence="1 2">TK</strain>
    </source>
</reference>
<evidence type="ECO:0008006" key="3">
    <source>
        <dbReference type="Google" id="ProtNLM"/>
    </source>
</evidence>
<gene>
    <name evidence="1" type="ORF">DLAC_05606</name>
</gene>
<comment type="caution">
    <text evidence="1">The sequence shown here is derived from an EMBL/GenBank/DDBJ whole genome shotgun (WGS) entry which is preliminary data.</text>
</comment>
<evidence type="ECO:0000313" key="1">
    <source>
        <dbReference type="EMBL" id="KYQ93002.1"/>
    </source>
</evidence>
<dbReference type="AlphaFoldDB" id="A0A151ZG99"/>